<gene>
    <name evidence="3" type="ORF">EHYA_08629</name>
</gene>
<feature type="domain" description="Mut7-C RNAse" evidence="1">
    <location>
        <begin position="114"/>
        <end position="255"/>
    </location>
</feature>
<dbReference type="Pfam" id="PF01927">
    <property type="entry name" value="Mut7-C"/>
    <property type="match status" value="1"/>
</dbReference>
<dbReference type="PANTHER" id="PTHR39081:SF1">
    <property type="entry name" value="MUT7-C RNASE DOMAIN-CONTAINING PROTEIN"/>
    <property type="match status" value="1"/>
</dbReference>
<evidence type="ECO:0000259" key="2">
    <source>
        <dbReference type="Pfam" id="PF14451"/>
    </source>
</evidence>
<proteinExistence type="predicted"/>
<feature type="domain" description="Ubiquitin Mut7-C" evidence="2">
    <location>
        <begin position="29"/>
        <end position="104"/>
    </location>
</feature>
<dbReference type="PANTHER" id="PTHR39081">
    <property type="entry name" value="MUT7-C DOMAIN-CONTAINING PROTEIN"/>
    <property type="match status" value="1"/>
</dbReference>
<organism evidence="3 4">
    <name type="scientific">Embleya hyalina</name>
    <dbReference type="NCBI Taxonomy" id="516124"/>
    <lineage>
        <taxon>Bacteria</taxon>
        <taxon>Bacillati</taxon>
        <taxon>Actinomycetota</taxon>
        <taxon>Actinomycetes</taxon>
        <taxon>Kitasatosporales</taxon>
        <taxon>Streptomycetaceae</taxon>
        <taxon>Embleya</taxon>
    </lineage>
</organism>
<protein>
    <recommendedName>
        <fullName evidence="5">Twitching motility protein PilT</fullName>
    </recommendedName>
</protein>
<evidence type="ECO:0008006" key="5">
    <source>
        <dbReference type="Google" id="ProtNLM"/>
    </source>
</evidence>
<comment type="caution">
    <text evidence="3">The sequence shown here is derived from an EMBL/GenBank/DDBJ whole genome shotgun (WGS) entry which is preliminary data.</text>
</comment>
<accession>A0A401Z244</accession>
<name>A0A401Z244_9ACTN</name>
<dbReference type="Pfam" id="PF14451">
    <property type="entry name" value="Ub-Mut7C"/>
    <property type="match status" value="1"/>
</dbReference>
<dbReference type="EMBL" id="BIFH01000043">
    <property type="protein sequence ID" value="GCE00902.1"/>
    <property type="molecule type" value="Genomic_DNA"/>
</dbReference>
<evidence type="ECO:0000313" key="3">
    <source>
        <dbReference type="EMBL" id="GCE00902.1"/>
    </source>
</evidence>
<reference evidence="3 4" key="1">
    <citation type="submission" date="2018-12" db="EMBL/GenBank/DDBJ databases">
        <title>Draft genome sequence of Embleya hyalina NBRC 13850T.</title>
        <authorList>
            <person name="Komaki H."/>
            <person name="Hosoyama A."/>
            <person name="Kimura A."/>
            <person name="Ichikawa N."/>
            <person name="Tamura T."/>
        </authorList>
    </citation>
    <scope>NUCLEOTIDE SEQUENCE [LARGE SCALE GENOMIC DNA]</scope>
    <source>
        <strain evidence="3 4">NBRC 13850</strain>
    </source>
</reference>
<dbReference type="AlphaFoldDB" id="A0A401Z244"/>
<dbReference type="InterPro" id="IPR002782">
    <property type="entry name" value="Mut7-C_RNAse_dom"/>
</dbReference>
<dbReference type="InterPro" id="IPR027798">
    <property type="entry name" value="Ub_Mut7C"/>
</dbReference>
<evidence type="ECO:0000313" key="4">
    <source>
        <dbReference type="Proteomes" id="UP000286931"/>
    </source>
</evidence>
<keyword evidence="4" id="KW-1185">Reference proteome</keyword>
<evidence type="ECO:0000259" key="1">
    <source>
        <dbReference type="Pfam" id="PF01927"/>
    </source>
</evidence>
<dbReference type="Proteomes" id="UP000286931">
    <property type="component" value="Unassembled WGS sequence"/>
</dbReference>
<sequence>MGVAGVLGNHGRGGCPRCHAGPVNRSDVLLQIPAELQQFLPPRLRGLPVTAPADGDSTLGHLVESVGPPLPEVGGLLVDGREVASGYRPVGGEVVDVLPIRRPQAIPEFADEAPRFLLDVHLGALARRMRLVGIDTAYHNDCDDPTLVIQANAERRVLLTQDRGLLRRKNLWFGAYVYGIRADAQLDDLLRRFALPLAPWTRCTACNGELRAATREEVESEVEAGTLDKVDAFARCRACDRVYWHGAHGGHLDEIVEAARRTAAGIR</sequence>